<reference evidence="2" key="1">
    <citation type="submission" date="2016-06" db="EMBL/GenBank/DDBJ databases">
        <title>Parallel loss of symbiosis genes in relatives of nitrogen-fixing non-legume Parasponia.</title>
        <authorList>
            <person name="Van Velzen R."/>
            <person name="Holmer R."/>
            <person name="Bu F."/>
            <person name="Rutten L."/>
            <person name="Van Zeijl A."/>
            <person name="Liu W."/>
            <person name="Santuari L."/>
            <person name="Cao Q."/>
            <person name="Sharma T."/>
            <person name="Shen D."/>
            <person name="Roswanjaya Y."/>
            <person name="Wardhani T."/>
            <person name="Kalhor M.S."/>
            <person name="Jansen J."/>
            <person name="Van den Hoogen J."/>
            <person name="Gungor B."/>
            <person name="Hartog M."/>
            <person name="Hontelez J."/>
            <person name="Verver J."/>
            <person name="Yang W.-C."/>
            <person name="Schijlen E."/>
            <person name="Repin R."/>
            <person name="Schilthuizen M."/>
            <person name="Schranz E."/>
            <person name="Heidstra R."/>
            <person name="Miyata K."/>
            <person name="Fedorova E."/>
            <person name="Kohlen W."/>
            <person name="Bisseling T."/>
            <person name="Smit S."/>
            <person name="Geurts R."/>
        </authorList>
    </citation>
    <scope>NUCLEOTIDE SEQUENCE [LARGE SCALE GENOMIC DNA]</scope>
    <source>
        <strain evidence="2">cv. RG33-2</strain>
    </source>
</reference>
<name>A0A2P5ASK7_TREOI</name>
<proteinExistence type="predicted"/>
<sequence length="112" mass="13242">MELMKEKRPIWDETVKEIAGDENKRRTPRRPSTLGLIRFKLYQIVPWTLSPLQRTMDLIVKKYFSGPDCQTMINSGGKHVKNPENNDMLNQSREMETLCAKQRWKDVINSYE</sequence>
<dbReference type="EMBL" id="JXTC01000716">
    <property type="protein sequence ID" value="PON39471.1"/>
    <property type="molecule type" value="Genomic_DNA"/>
</dbReference>
<protein>
    <submittedName>
        <fullName evidence="1">Uncharacterized protein</fullName>
    </submittedName>
</protein>
<gene>
    <name evidence="1" type="ORF">TorRG33x02_342600</name>
</gene>
<dbReference type="InParanoid" id="A0A2P5ASK7"/>
<organism evidence="1 2">
    <name type="scientific">Trema orientale</name>
    <name type="common">Charcoal tree</name>
    <name type="synonym">Celtis orientalis</name>
    <dbReference type="NCBI Taxonomy" id="63057"/>
    <lineage>
        <taxon>Eukaryota</taxon>
        <taxon>Viridiplantae</taxon>
        <taxon>Streptophyta</taxon>
        <taxon>Embryophyta</taxon>
        <taxon>Tracheophyta</taxon>
        <taxon>Spermatophyta</taxon>
        <taxon>Magnoliopsida</taxon>
        <taxon>eudicotyledons</taxon>
        <taxon>Gunneridae</taxon>
        <taxon>Pentapetalae</taxon>
        <taxon>rosids</taxon>
        <taxon>fabids</taxon>
        <taxon>Rosales</taxon>
        <taxon>Cannabaceae</taxon>
        <taxon>Trema</taxon>
    </lineage>
</organism>
<comment type="caution">
    <text evidence="1">The sequence shown here is derived from an EMBL/GenBank/DDBJ whole genome shotgun (WGS) entry which is preliminary data.</text>
</comment>
<evidence type="ECO:0000313" key="2">
    <source>
        <dbReference type="Proteomes" id="UP000237000"/>
    </source>
</evidence>
<accession>A0A2P5ASK7</accession>
<evidence type="ECO:0000313" key="1">
    <source>
        <dbReference type="EMBL" id="PON39471.1"/>
    </source>
</evidence>
<dbReference type="AlphaFoldDB" id="A0A2P5ASK7"/>
<keyword evidence="2" id="KW-1185">Reference proteome</keyword>
<dbReference type="Proteomes" id="UP000237000">
    <property type="component" value="Unassembled WGS sequence"/>
</dbReference>